<sequence length="273" mass="30723">MEKEYKDFNPEHPDEEMDLEAFFKGEDAQEWEKEKAKRRTRKKFIVKIVSSLLVFALLISGLGMWFDVFNIPAIQFVEVSNRLSKQSEVSQYKKSVVILEWDGVKGTGFNVAPDGLIVTNEHVVENTNRVNVHFSSGDSFVGRVIAKNPKLDLAIVDIKAKDLPVLPLANEKEWEKWEDEKILFIGNPLAFTQIANEGKIVGKVLLKDWDVPVMMIEAPIYKGNSGSPVINQNGKVIGIIFATLQNPAMESKEIVGAAVPSYYIKTILDEVKD</sequence>
<dbReference type="Pfam" id="PF13365">
    <property type="entry name" value="Trypsin_2"/>
    <property type="match status" value="1"/>
</dbReference>
<keyword evidence="1" id="KW-0378">Hydrolase</keyword>
<accession>A0ABN8KMT5</accession>
<dbReference type="Gene3D" id="2.40.10.10">
    <property type="entry name" value="Trypsin-like serine proteases"/>
    <property type="match status" value="2"/>
</dbReference>
<dbReference type="Proteomes" id="UP000838308">
    <property type="component" value="Unassembled WGS sequence"/>
</dbReference>
<dbReference type="PANTHER" id="PTHR22939">
    <property type="entry name" value="SERINE PROTEASE FAMILY S1C HTRA-RELATED"/>
    <property type="match status" value="1"/>
</dbReference>
<dbReference type="EMBL" id="CALBWS010000003">
    <property type="protein sequence ID" value="CAH2713875.1"/>
    <property type="molecule type" value="Genomic_DNA"/>
</dbReference>
<dbReference type="SUPFAM" id="SSF50494">
    <property type="entry name" value="Trypsin-like serine proteases"/>
    <property type="match status" value="1"/>
</dbReference>
<keyword evidence="2" id="KW-0812">Transmembrane</keyword>
<dbReference type="InterPro" id="IPR009003">
    <property type="entry name" value="Peptidase_S1_PA"/>
</dbReference>
<evidence type="ECO:0000256" key="2">
    <source>
        <dbReference type="SAM" id="Phobius"/>
    </source>
</evidence>
<evidence type="ECO:0008006" key="5">
    <source>
        <dbReference type="Google" id="ProtNLM"/>
    </source>
</evidence>
<organism evidence="3 4">
    <name type="scientific">Neobacillus rhizosphaerae</name>
    <dbReference type="NCBI Taxonomy" id="2880965"/>
    <lineage>
        <taxon>Bacteria</taxon>
        <taxon>Bacillati</taxon>
        <taxon>Bacillota</taxon>
        <taxon>Bacilli</taxon>
        <taxon>Bacillales</taxon>
        <taxon>Bacillaceae</taxon>
        <taxon>Neobacillus</taxon>
    </lineage>
</organism>
<gene>
    <name evidence="3" type="ORF">BACCIP111895_01029</name>
</gene>
<reference evidence="3" key="1">
    <citation type="submission" date="2022-04" db="EMBL/GenBank/DDBJ databases">
        <authorList>
            <person name="Criscuolo A."/>
        </authorList>
    </citation>
    <scope>NUCLEOTIDE SEQUENCE</scope>
    <source>
        <strain evidence="3">CIP111895</strain>
    </source>
</reference>
<dbReference type="PANTHER" id="PTHR22939:SF129">
    <property type="entry name" value="SERINE PROTEASE HTRA2, MITOCHONDRIAL"/>
    <property type="match status" value="1"/>
</dbReference>
<dbReference type="RefSeq" id="WP_248734202.1">
    <property type="nucleotide sequence ID" value="NZ_CALBWS010000003.1"/>
</dbReference>
<dbReference type="InterPro" id="IPR043504">
    <property type="entry name" value="Peptidase_S1_PA_chymotrypsin"/>
</dbReference>
<keyword evidence="4" id="KW-1185">Reference proteome</keyword>
<keyword evidence="1" id="KW-0720">Serine protease</keyword>
<evidence type="ECO:0000256" key="1">
    <source>
        <dbReference type="ARBA" id="ARBA00022825"/>
    </source>
</evidence>
<comment type="caution">
    <text evidence="3">The sequence shown here is derived from an EMBL/GenBank/DDBJ whole genome shotgun (WGS) entry which is preliminary data.</text>
</comment>
<keyword evidence="2" id="KW-1133">Transmembrane helix</keyword>
<evidence type="ECO:0000313" key="4">
    <source>
        <dbReference type="Proteomes" id="UP000838308"/>
    </source>
</evidence>
<proteinExistence type="predicted"/>
<evidence type="ECO:0000313" key="3">
    <source>
        <dbReference type="EMBL" id="CAH2713875.1"/>
    </source>
</evidence>
<keyword evidence="2" id="KW-0472">Membrane</keyword>
<dbReference type="PRINTS" id="PR00834">
    <property type="entry name" value="PROTEASES2C"/>
</dbReference>
<feature type="transmembrane region" description="Helical" evidence="2">
    <location>
        <begin position="44"/>
        <end position="66"/>
    </location>
</feature>
<name>A0ABN8KMT5_9BACI</name>
<keyword evidence="1" id="KW-0645">Protease</keyword>
<protein>
    <recommendedName>
        <fullName evidence="5">Serine protease</fullName>
    </recommendedName>
</protein>
<dbReference type="InterPro" id="IPR001940">
    <property type="entry name" value="Peptidase_S1C"/>
</dbReference>